<accession>A0A430A0V1</accession>
<dbReference type="GO" id="GO:0003677">
    <property type="term" value="F:DNA binding"/>
    <property type="evidence" value="ECO:0007669"/>
    <property type="project" value="UniProtKB-KW"/>
</dbReference>
<dbReference type="PANTHER" id="PTHR37299:SF1">
    <property type="entry name" value="STAGE 0 SPORULATION PROTEIN A HOMOLOG"/>
    <property type="match status" value="1"/>
</dbReference>
<dbReference type="InterPro" id="IPR011006">
    <property type="entry name" value="CheY-like_superfamily"/>
</dbReference>
<evidence type="ECO:0000313" key="4">
    <source>
        <dbReference type="EMBL" id="RSU00035.1"/>
    </source>
</evidence>
<feature type="domain" description="HTH LytTR-type" evidence="3">
    <location>
        <begin position="140"/>
        <end position="244"/>
    </location>
</feature>
<keyword evidence="1" id="KW-0597">Phosphoprotein</keyword>
<dbReference type="SMART" id="SM00448">
    <property type="entry name" value="REC"/>
    <property type="match status" value="1"/>
</dbReference>
<dbReference type="InterPro" id="IPR007492">
    <property type="entry name" value="LytTR_DNA-bd_dom"/>
</dbReference>
<dbReference type="InterPro" id="IPR001789">
    <property type="entry name" value="Sig_transdc_resp-reg_receiver"/>
</dbReference>
<keyword evidence="5" id="KW-1185">Reference proteome</keyword>
<dbReference type="EMBL" id="NGJS01000002">
    <property type="protein sequence ID" value="RSU00035.1"/>
    <property type="molecule type" value="Genomic_DNA"/>
</dbReference>
<name>A0A430A0V1_9ENTE</name>
<evidence type="ECO:0000256" key="1">
    <source>
        <dbReference type="PROSITE-ProRule" id="PRU00169"/>
    </source>
</evidence>
<reference evidence="4 5" key="1">
    <citation type="submission" date="2017-05" db="EMBL/GenBank/DDBJ databases">
        <title>Vagococcus spp. assemblies.</title>
        <authorList>
            <person name="Gulvik C.A."/>
        </authorList>
    </citation>
    <scope>NUCLEOTIDE SEQUENCE [LARGE SCALE GENOMIC DNA]</scope>
    <source>
        <strain evidence="4 5">SS1995</strain>
    </source>
</reference>
<dbReference type="PROSITE" id="PS50930">
    <property type="entry name" value="HTH_LYTTR"/>
    <property type="match status" value="1"/>
</dbReference>
<dbReference type="SMART" id="SM00850">
    <property type="entry name" value="LytTR"/>
    <property type="match status" value="1"/>
</dbReference>
<gene>
    <name evidence="4" type="ORF">CBF37_01660</name>
</gene>
<feature type="modified residue" description="4-aspartylphosphate" evidence="1">
    <location>
        <position position="53"/>
    </location>
</feature>
<organism evidence="4 5">
    <name type="scientific">Vagococcus vulneris</name>
    <dbReference type="NCBI Taxonomy" id="1977869"/>
    <lineage>
        <taxon>Bacteria</taxon>
        <taxon>Bacillati</taxon>
        <taxon>Bacillota</taxon>
        <taxon>Bacilli</taxon>
        <taxon>Lactobacillales</taxon>
        <taxon>Enterococcaceae</taxon>
        <taxon>Vagococcus</taxon>
    </lineage>
</organism>
<feature type="domain" description="Response regulatory" evidence="2">
    <location>
        <begin position="2"/>
        <end position="116"/>
    </location>
</feature>
<dbReference type="Pfam" id="PF04397">
    <property type="entry name" value="LytTR"/>
    <property type="match status" value="1"/>
</dbReference>
<comment type="caution">
    <text evidence="4">The sequence shown here is derived from an EMBL/GenBank/DDBJ whole genome shotgun (WGS) entry which is preliminary data.</text>
</comment>
<dbReference type="InterPro" id="IPR046947">
    <property type="entry name" value="LytR-like"/>
</dbReference>
<dbReference type="Pfam" id="PF00072">
    <property type="entry name" value="Response_reg"/>
    <property type="match status" value="1"/>
</dbReference>
<sequence>MHVLLVDDEPLAREELHYLVSLYDGIDSIAEADSVEDAMNAMMDKKPDIIFLDIHLTDESGFDLADKLLKLKKPPYLIFATAYDDYALKAFQVNANDYVLKPFEEKVIHNALDKAITNCGEKQPNTAVNEAAQTGALDTIPIQGEDRIYLIHPKEIYLVSVEDRELSVHTLHDIYQTTGTLSGIEQKLPDDTFFKTHRSYILNTTKVQEIQPWFNNTLQVTLDNGLKVPVSRSYVKRLKERFGLN</sequence>
<dbReference type="SUPFAM" id="SSF52172">
    <property type="entry name" value="CheY-like"/>
    <property type="match status" value="1"/>
</dbReference>
<dbReference type="Gene3D" id="2.40.50.40">
    <property type="match status" value="1"/>
</dbReference>
<dbReference type="Gene3D" id="2.20.25.10">
    <property type="match status" value="1"/>
</dbReference>
<evidence type="ECO:0000313" key="5">
    <source>
        <dbReference type="Proteomes" id="UP000287857"/>
    </source>
</evidence>
<dbReference type="RefSeq" id="WP_125982986.1">
    <property type="nucleotide sequence ID" value="NZ_NGJS01000002.1"/>
</dbReference>
<dbReference type="PROSITE" id="PS50110">
    <property type="entry name" value="RESPONSE_REGULATORY"/>
    <property type="match status" value="1"/>
</dbReference>
<dbReference type="GO" id="GO:0000156">
    <property type="term" value="F:phosphorelay response regulator activity"/>
    <property type="evidence" value="ECO:0007669"/>
    <property type="project" value="InterPro"/>
</dbReference>
<evidence type="ECO:0000259" key="2">
    <source>
        <dbReference type="PROSITE" id="PS50110"/>
    </source>
</evidence>
<protein>
    <submittedName>
        <fullName evidence="4">DNA-binding response regulator</fullName>
    </submittedName>
</protein>
<dbReference type="Proteomes" id="UP000287857">
    <property type="component" value="Unassembled WGS sequence"/>
</dbReference>
<dbReference type="AlphaFoldDB" id="A0A430A0V1"/>
<evidence type="ECO:0000259" key="3">
    <source>
        <dbReference type="PROSITE" id="PS50930"/>
    </source>
</evidence>
<dbReference type="Gene3D" id="3.40.50.2300">
    <property type="match status" value="1"/>
</dbReference>
<dbReference type="OrthoDB" id="9809318at2"/>
<keyword evidence="4" id="KW-0238">DNA-binding</keyword>
<proteinExistence type="predicted"/>
<dbReference type="PANTHER" id="PTHR37299">
    <property type="entry name" value="TRANSCRIPTIONAL REGULATOR-RELATED"/>
    <property type="match status" value="1"/>
</dbReference>